<dbReference type="GO" id="GO:0004622">
    <property type="term" value="F:phosphatidylcholine lysophospholipase activity"/>
    <property type="evidence" value="ECO:0007669"/>
    <property type="project" value="TreeGrafter"/>
</dbReference>
<gene>
    <name evidence="2" type="ORF">METZ01_LOCUS131263</name>
</gene>
<dbReference type="CDD" id="cd04501">
    <property type="entry name" value="SGNH_hydrolase_like_4"/>
    <property type="match status" value="1"/>
</dbReference>
<proteinExistence type="predicted"/>
<name>A0A381YN87_9ZZZZ</name>
<dbReference type="AlphaFoldDB" id="A0A381YN87"/>
<dbReference type="EMBL" id="UINC01018628">
    <property type="protein sequence ID" value="SVA78409.1"/>
    <property type="molecule type" value="Genomic_DNA"/>
</dbReference>
<dbReference type="InterPro" id="IPR013830">
    <property type="entry name" value="SGNH_hydro"/>
</dbReference>
<dbReference type="InterPro" id="IPR036514">
    <property type="entry name" value="SGNH_hydro_sf"/>
</dbReference>
<evidence type="ECO:0000259" key="1">
    <source>
        <dbReference type="Pfam" id="PF13472"/>
    </source>
</evidence>
<reference evidence="2" key="1">
    <citation type="submission" date="2018-05" db="EMBL/GenBank/DDBJ databases">
        <authorList>
            <person name="Lanie J.A."/>
            <person name="Ng W.-L."/>
            <person name="Kazmierczak K.M."/>
            <person name="Andrzejewski T.M."/>
            <person name="Davidsen T.M."/>
            <person name="Wayne K.J."/>
            <person name="Tettelin H."/>
            <person name="Glass J.I."/>
            <person name="Rusch D."/>
            <person name="Podicherti R."/>
            <person name="Tsui H.-C.T."/>
            <person name="Winkler M.E."/>
        </authorList>
    </citation>
    <scope>NUCLEOTIDE SEQUENCE</scope>
</reference>
<dbReference type="PANTHER" id="PTHR30383">
    <property type="entry name" value="THIOESTERASE 1/PROTEASE 1/LYSOPHOSPHOLIPASE L1"/>
    <property type="match status" value="1"/>
</dbReference>
<sequence>MIGDQLKTIGAIINKNIVLTLWLSLSFSLFGQDWPELNRYRAHNAKLGLPAANEDRIVFMGNSITEGWSTVLPEYFSGKSYVNRGISGQTTPQMLVRFRADVIDLKPKAVVILAGTNDIAGNTGPATVKMIADNIISMAELARENNILVVISSVLPVYDYSWKPGLEPVPKISKLNEIIKNYAVNHRHTYLDYYAAMVDDKKGLDEKYTSDGVHPNKAGYKVMTTLAEQAIAKTLDYARLKK</sequence>
<dbReference type="Gene3D" id="3.40.50.1110">
    <property type="entry name" value="SGNH hydrolase"/>
    <property type="match status" value="1"/>
</dbReference>
<protein>
    <recommendedName>
        <fullName evidence="1">SGNH hydrolase-type esterase domain-containing protein</fullName>
    </recommendedName>
</protein>
<feature type="domain" description="SGNH hydrolase-type esterase" evidence="1">
    <location>
        <begin position="59"/>
        <end position="222"/>
    </location>
</feature>
<evidence type="ECO:0000313" key="2">
    <source>
        <dbReference type="EMBL" id="SVA78409.1"/>
    </source>
</evidence>
<dbReference type="InterPro" id="IPR051532">
    <property type="entry name" value="Ester_Hydrolysis_Enzymes"/>
</dbReference>
<dbReference type="Pfam" id="PF13472">
    <property type="entry name" value="Lipase_GDSL_2"/>
    <property type="match status" value="1"/>
</dbReference>
<dbReference type="SUPFAM" id="SSF52266">
    <property type="entry name" value="SGNH hydrolase"/>
    <property type="match status" value="1"/>
</dbReference>
<accession>A0A381YN87</accession>
<dbReference type="PANTHER" id="PTHR30383:SF5">
    <property type="entry name" value="SGNH HYDROLASE-TYPE ESTERASE DOMAIN-CONTAINING PROTEIN"/>
    <property type="match status" value="1"/>
</dbReference>
<organism evidence="2">
    <name type="scientific">marine metagenome</name>
    <dbReference type="NCBI Taxonomy" id="408172"/>
    <lineage>
        <taxon>unclassified sequences</taxon>
        <taxon>metagenomes</taxon>
        <taxon>ecological metagenomes</taxon>
    </lineage>
</organism>